<dbReference type="InterPro" id="IPR008920">
    <property type="entry name" value="TF_FadR/GntR_C"/>
</dbReference>
<dbReference type="InterPro" id="IPR011711">
    <property type="entry name" value="GntR_C"/>
</dbReference>
<dbReference type="AlphaFoldDB" id="A0A0P0YYL7"/>
<dbReference type="Pfam" id="PF07729">
    <property type="entry name" value="FCD"/>
    <property type="match status" value="1"/>
</dbReference>
<keyword evidence="2" id="KW-0238">DNA-binding</keyword>
<evidence type="ECO:0000259" key="5">
    <source>
        <dbReference type="PROSITE" id="PS50949"/>
    </source>
</evidence>
<dbReference type="RefSeq" id="WP_009208061.1">
    <property type="nucleotide sequence ID" value="NZ_BBWN01000030.1"/>
</dbReference>
<dbReference type="GO" id="GO:0003700">
    <property type="term" value="F:DNA-binding transcription factor activity"/>
    <property type="evidence" value="ECO:0007669"/>
    <property type="project" value="InterPro"/>
</dbReference>
<dbReference type="CDD" id="cd07377">
    <property type="entry name" value="WHTH_GntR"/>
    <property type="match status" value="1"/>
</dbReference>
<keyword evidence="3" id="KW-0804">Transcription</keyword>
<dbReference type="SUPFAM" id="SSF48008">
    <property type="entry name" value="GntR ligand-binding domain-like"/>
    <property type="match status" value="1"/>
</dbReference>
<evidence type="ECO:0000256" key="2">
    <source>
        <dbReference type="ARBA" id="ARBA00023125"/>
    </source>
</evidence>
<proteinExistence type="predicted"/>
<protein>
    <submittedName>
        <fullName evidence="6">Transcriptional regulator, GntR-family</fullName>
    </submittedName>
</protein>
<keyword evidence="4" id="KW-0175">Coiled coil</keyword>
<dbReference type="SUPFAM" id="SSF46785">
    <property type="entry name" value="Winged helix' DNA-binding domain"/>
    <property type="match status" value="1"/>
</dbReference>
<feature type="coiled-coil region" evidence="4">
    <location>
        <begin position="186"/>
        <end position="213"/>
    </location>
</feature>
<dbReference type="GO" id="GO:0003677">
    <property type="term" value="F:DNA binding"/>
    <property type="evidence" value="ECO:0007669"/>
    <property type="project" value="UniProtKB-KW"/>
</dbReference>
<evidence type="ECO:0000256" key="1">
    <source>
        <dbReference type="ARBA" id="ARBA00023015"/>
    </source>
</evidence>
<name>A0A0P0YYL7_9HYPH</name>
<dbReference type="Gene3D" id="1.10.10.10">
    <property type="entry name" value="Winged helix-like DNA-binding domain superfamily/Winged helix DNA-binding domain"/>
    <property type="match status" value="1"/>
</dbReference>
<organism evidence="6">
    <name type="scientific">Aurantimonas coralicida</name>
    <dbReference type="NCBI Taxonomy" id="182270"/>
    <lineage>
        <taxon>Bacteria</taxon>
        <taxon>Pseudomonadati</taxon>
        <taxon>Pseudomonadota</taxon>
        <taxon>Alphaproteobacteria</taxon>
        <taxon>Hyphomicrobiales</taxon>
        <taxon>Aurantimonadaceae</taxon>
        <taxon>Aurantimonas</taxon>
    </lineage>
</organism>
<feature type="domain" description="HTH gntR-type" evidence="5">
    <location>
        <begin position="23"/>
        <end position="90"/>
    </location>
</feature>
<dbReference type="PRINTS" id="PR00035">
    <property type="entry name" value="HTHGNTR"/>
</dbReference>
<keyword evidence="1" id="KW-0805">Transcription regulation</keyword>
<evidence type="ECO:0000313" key="6">
    <source>
        <dbReference type="EMBL" id="BAT26626.1"/>
    </source>
</evidence>
<dbReference type="SMART" id="SM00895">
    <property type="entry name" value="FCD"/>
    <property type="match status" value="1"/>
</dbReference>
<reference evidence="6" key="1">
    <citation type="journal article" date="2015" name="Proc. Natl. Acad. Sci. U.S.A.">
        <title>Bacterial clade with the ribosomal RNA operon on a small plasmid rather than the chromosome.</title>
        <authorList>
            <person name="Anda M."/>
            <person name="Ohtsubo Y."/>
            <person name="Okubo T."/>
            <person name="Sugawara M."/>
            <person name="Nagata Y."/>
            <person name="Tsuda M."/>
            <person name="Minamisawa K."/>
            <person name="Mitsui H."/>
        </authorList>
    </citation>
    <scope>NUCLEOTIDE SEQUENCE</scope>
    <source>
        <strain evidence="6">DSM 14790</strain>
    </source>
</reference>
<dbReference type="PROSITE" id="PS50949">
    <property type="entry name" value="HTH_GNTR"/>
    <property type="match status" value="1"/>
</dbReference>
<dbReference type="InterPro" id="IPR000524">
    <property type="entry name" value="Tscrpt_reg_HTH_GntR"/>
</dbReference>
<sequence length="236" mass="26547">MTKTQSAVVTAFPRRVDATPSQDLKPALVANRIREMILESQLLPGEPVRERALSEILQVSRTPLREALKILASEGLVKLHPRRGATVAVLGANDVRHLLEFLGGLEAFAGKLACRNATPEELRELRALHHEMLASYLRGDRIGYFDRNQQIHQALVRCAMNPVLAEHHRVVNAQLYRIRYECNLKTNRWEAAIKEHEAILDALEARDEAAIEKLLETHVLKAFDLMQAAGDFAKAK</sequence>
<dbReference type="Gene3D" id="1.20.120.530">
    <property type="entry name" value="GntR ligand-binding domain-like"/>
    <property type="match status" value="1"/>
</dbReference>
<dbReference type="Pfam" id="PF00392">
    <property type="entry name" value="GntR"/>
    <property type="match status" value="1"/>
</dbReference>
<evidence type="ECO:0000256" key="3">
    <source>
        <dbReference type="ARBA" id="ARBA00023163"/>
    </source>
</evidence>
<dbReference type="PANTHER" id="PTHR43537:SF50">
    <property type="entry name" value="TRANSCRIPTIONAL REGULATORY PROTEIN"/>
    <property type="match status" value="1"/>
</dbReference>
<accession>A0A0P0YYL7</accession>
<dbReference type="InterPro" id="IPR036390">
    <property type="entry name" value="WH_DNA-bd_sf"/>
</dbReference>
<dbReference type="EMBL" id="LC066373">
    <property type="protein sequence ID" value="BAT26626.1"/>
    <property type="molecule type" value="Genomic_DNA"/>
</dbReference>
<dbReference type="PANTHER" id="PTHR43537">
    <property type="entry name" value="TRANSCRIPTIONAL REGULATOR, GNTR FAMILY"/>
    <property type="match status" value="1"/>
</dbReference>
<evidence type="ECO:0000256" key="4">
    <source>
        <dbReference type="SAM" id="Coils"/>
    </source>
</evidence>
<dbReference type="SMART" id="SM00345">
    <property type="entry name" value="HTH_GNTR"/>
    <property type="match status" value="1"/>
</dbReference>
<dbReference type="InterPro" id="IPR036388">
    <property type="entry name" value="WH-like_DNA-bd_sf"/>
</dbReference>